<gene>
    <name evidence="2" type="ORF">LY89DRAFT_740878</name>
</gene>
<evidence type="ECO:0000313" key="3">
    <source>
        <dbReference type="Proteomes" id="UP000070700"/>
    </source>
</evidence>
<keyword evidence="1" id="KW-1133">Transmembrane helix</keyword>
<feature type="transmembrane region" description="Helical" evidence="1">
    <location>
        <begin position="195"/>
        <end position="217"/>
    </location>
</feature>
<dbReference type="EMBL" id="KQ947431">
    <property type="protein sequence ID" value="KUJ09810.1"/>
    <property type="molecule type" value="Genomic_DNA"/>
</dbReference>
<dbReference type="AlphaFoldDB" id="A0A132BBL1"/>
<evidence type="ECO:0000313" key="2">
    <source>
        <dbReference type="EMBL" id="KUJ09810.1"/>
    </source>
</evidence>
<feature type="transmembrane region" description="Helical" evidence="1">
    <location>
        <begin position="320"/>
        <end position="339"/>
    </location>
</feature>
<dbReference type="RefSeq" id="XP_018064165.1">
    <property type="nucleotide sequence ID" value="XM_018220648.1"/>
</dbReference>
<dbReference type="KEGG" id="psco:LY89DRAFT_740878"/>
<feature type="transmembrane region" description="Helical" evidence="1">
    <location>
        <begin position="446"/>
        <end position="466"/>
    </location>
</feature>
<accession>A0A132BBL1</accession>
<proteinExistence type="predicted"/>
<dbReference type="OrthoDB" id="3525430at2759"/>
<protein>
    <submittedName>
        <fullName evidence="2">Uncharacterized protein</fullName>
    </submittedName>
</protein>
<name>A0A132BBL1_MOLSC</name>
<dbReference type="Proteomes" id="UP000070700">
    <property type="component" value="Unassembled WGS sequence"/>
</dbReference>
<feature type="transmembrane region" description="Helical" evidence="1">
    <location>
        <begin position="487"/>
        <end position="505"/>
    </location>
</feature>
<sequence>MSAYPYSSGYVPYNYTAPCNYTYTGYLATVQQYCGPYLDGLQTCTSDTVTPFMRLEAASQVSDCMYWINWALHQPNFTYDATNATWNSPAVPKTNTSATCNYPTFLPIAETACAWDFSQWNSIQSNTSCDYNVAEADWGPGRCVSEATVQYVRCTIQEPTANVASCIEANAQKADWLPQLEEYGGAASCGYPKNVVLIILGLGLLRGICEAFIHPWIKYHVKNAWRKYRKKDPDPTLFWDAARRAPRFFNLKAMMVVHAVGRELLRCYLAAVYMRKDNSNLLAPTFFRSFVLNAVLPRFAPFTGLFGLRQPWTQAGFADLFVDGVFSFVAGSFVGFGSYGDVPNQNPPNPATPQHALKIMEIGALMTVAPTYLFFVFLFLFSLRKGCIQGIFTVFISLIMVGILLLLLPIFALWEFYAAIRHQVRPFQNVRALQPISIDYKSFRGVYYFMIFFSWVINIGNWLFWASYLKLGGDLWCPNNVDSVVKIWVLIPFAVDVFFALFAIVTTDTIEDEDKNERTVIYVLSQPPAGMPMGESKVRDFSDRPVY</sequence>
<feature type="transmembrane region" description="Helical" evidence="1">
    <location>
        <begin position="286"/>
        <end position="308"/>
    </location>
</feature>
<dbReference type="InParanoid" id="A0A132BBL1"/>
<feature type="transmembrane region" description="Helical" evidence="1">
    <location>
        <begin position="390"/>
        <end position="414"/>
    </location>
</feature>
<organism evidence="2 3">
    <name type="scientific">Mollisia scopiformis</name>
    <name type="common">Conifer needle endophyte fungus</name>
    <name type="synonym">Phialocephala scopiformis</name>
    <dbReference type="NCBI Taxonomy" id="149040"/>
    <lineage>
        <taxon>Eukaryota</taxon>
        <taxon>Fungi</taxon>
        <taxon>Dikarya</taxon>
        <taxon>Ascomycota</taxon>
        <taxon>Pezizomycotina</taxon>
        <taxon>Leotiomycetes</taxon>
        <taxon>Helotiales</taxon>
        <taxon>Mollisiaceae</taxon>
        <taxon>Mollisia</taxon>
    </lineage>
</organism>
<dbReference type="GeneID" id="28830374"/>
<keyword evidence="1" id="KW-0472">Membrane</keyword>
<feature type="transmembrane region" description="Helical" evidence="1">
    <location>
        <begin position="359"/>
        <end position="383"/>
    </location>
</feature>
<evidence type="ECO:0000256" key="1">
    <source>
        <dbReference type="SAM" id="Phobius"/>
    </source>
</evidence>
<reference evidence="2 3" key="1">
    <citation type="submission" date="2015-10" db="EMBL/GenBank/DDBJ databases">
        <title>Full genome of DAOMC 229536 Phialocephala scopiformis, a fungal endophyte of spruce producing the potent anti-insectan compound rugulosin.</title>
        <authorList>
            <consortium name="DOE Joint Genome Institute"/>
            <person name="Walker A.K."/>
            <person name="Frasz S.L."/>
            <person name="Seifert K.A."/>
            <person name="Miller J.D."/>
            <person name="Mondo S.J."/>
            <person name="Labutti K."/>
            <person name="Lipzen A."/>
            <person name="Dockter R."/>
            <person name="Kennedy M."/>
            <person name="Grigoriev I.V."/>
            <person name="Spatafora J.W."/>
        </authorList>
    </citation>
    <scope>NUCLEOTIDE SEQUENCE [LARGE SCALE GENOMIC DNA]</scope>
    <source>
        <strain evidence="2 3">CBS 120377</strain>
    </source>
</reference>
<keyword evidence="3" id="KW-1185">Reference proteome</keyword>
<keyword evidence="1" id="KW-0812">Transmembrane</keyword>